<evidence type="ECO:0000313" key="2">
    <source>
        <dbReference type="Proteomes" id="UP000439903"/>
    </source>
</evidence>
<dbReference type="EMBL" id="WTPW01001113">
    <property type="protein sequence ID" value="KAF0455599.1"/>
    <property type="molecule type" value="Genomic_DNA"/>
</dbReference>
<comment type="caution">
    <text evidence="1">The sequence shown here is derived from an EMBL/GenBank/DDBJ whole genome shotgun (WGS) entry which is preliminary data.</text>
</comment>
<name>A0A8H3XFZ2_GIGMA</name>
<dbReference type="AlphaFoldDB" id="A0A8H3XFZ2"/>
<accession>A0A8H3XFZ2</accession>
<organism evidence="1 2">
    <name type="scientific">Gigaspora margarita</name>
    <dbReference type="NCBI Taxonomy" id="4874"/>
    <lineage>
        <taxon>Eukaryota</taxon>
        <taxon>Fungi</taxon>
        <taxon>Fungi incertae sedis</taxon>
        <taxon>Mucoromycota</taxon>
        <taxon>Glomeromycotina</taxon>
        <taxon>Glomeromycetes</taxon>
        <taxon>Diversisporales</taxon>
        <taxon>Gigasporaceae</taxon>
        <taxon>Gigaspora</taxon>
    </lineage>
</organism>
<dbReference type="OrthoDB" id="2469296at2759"/>
<gene>
    <name evidence="1" type="ORF">F8M41_001461</name>
</gene>
<protein>
    <submittedName>
        <fullName evidence="1">Uncharacterized protein</fullName>
    </submittedName>
</protein>
<proteinExistence type="predicted"/>
<sequence length="84" mass="9456">MEKGKAIKKEKNWKMPCEKTSEKGANFIVATMINKFCTQEKKEYKTGKSASMGKIHSALKYTTKYTSKESSDNKSVVSVEEAPK</sequence>
<keyword evidence="2" id="KW-1185">Reference proteome</keyword>
<reference evidence="1 2" key="1">
    <citation type="journal article" date="2019" name="Environ. Microbiol.">
        <title>At the nexus of three kingdoms: the genome of the mycorrhizal fungus Gigaspora margarita provides insights into plant, endobacterial and fungal interactions.</title>
        <authorList>
            <person name="Venice F."/>
            <person name="Ghignone S."/>
            <person name="Salvioli di Fossalunga A."/>
            <person name="Amselem J."/>
            <person name="Novero M."/>
            <person name="Xianan X."/>
            <person name="Sedzielewska Toro K."/>
            <person name="Morin E."/>
            <person name="Lipzen A."/>
            <person name="Grigoriev I.V."/>
            <person name="Henrissat B."/>
            <person name="Martin F.M."/>
            <person name="Bonfante P."/>
        </authorList>
    </citation>
    <scope>NUCLEOTIDE SEQUENCE [LARGE SCALE GENOMIC DNA]</scope>
    <source>
        <strain evidence="1 2">BEG34</strain>
    </source>
</reference>
<evidence type="ECO:0000313" key="1">
    <source>
        <dbReference type="EMBL" id="KAF0455599.1"/>
    </source>
</evidence>
<dbReference type="Proteomes" id="UP000439903">
    <property type="component" value="Unassembled WGS sequence"/>
</dbReference>